<evidence type="ECO:0000259" key="1">
    <source>
        <dbReference type="Pfam" id="PF14493"/>
    </source>
</evidence>
<keyword evidence="3" id="KW-1185">Reference proteome</keyword>
<accession>A0A165NJC8</accession>
<sequence>MDICHVVILDVLHKVNGSRRSSGIYYILTGKKTSQSLSDSQWFGVEHYYAALKGLTYADFTEKIENLLNEKWVTSIEDQVYKVSRQGEQVLLIEKKKLSFLKNLNGLKYTSIESLCWHVLTLYVQALSNSLYGNLEYSPIVRDHRAVQKVKSIFPRSKTERKEKAESLYREMSQLLLNLDRLSVDVFVRKLSGYNRIGSTFEQIARETDISQRETILRFRSVLHAIIYNSVVKHQEFPVFHSLFCSFTDLPALTKSALRTYEMLNNGKTLQQIMELRNIKASTIEDHLVEFAREISEFSIHPFIDEEEIQEVKKFYNSTKENRLRPFKDAFPHLSYLQIRLVLAKEGGNYAAGSSA</sequence>
<dbReference type="Proteomes" id="UP000076567">
    <property type="component" value="Unassembled WGS sequence"/>
</dbReference>
<organism evidence="2 3">
    <name type="scientific">Fictibacillus phosphorivorans</name>
    <dbReference type="NCBI Taxonomy" id="1221500"/>
    <lineage>
        <taxon>Bacteria</taxon>
        <taxon>Bacillati</taxon>
        <taxon>Bacillota</taxon>
        <taxon>Bacilli</taxon>
        <taxon>Bacillales</taxon>
        <taxon>Fictibacillaceae</taxon>
        <taxon>Fictibacillus</taxon>
    </lineage>
</organism>
<dbReference type="EMBL" id="LRFC01000023">
    <property type="protein sequence ID" value="KZE66280.1"/>
    <property type="molecule type" value="Genomic_DNA"/>
</dbReference>
<dbReference type="RefSeq" id="WP_066241948.1">
    <property type="nucleotide sequence ID" value="NZ_LRFC01000023.1"/>
</dbReference>
<name>A0A165NJC8_9BACL</name>
<dbReference type="OrthoDB" id="2354672at2"/>
<proteinExistence type="predicted"/>
<feature type="domain" description="Helicase Helix-turn-helix" evidence="1">
    <location>
        <begin position="256"/>
        <end position="343"/>
    </location>
</feature>
<comment type="caution">
    <text evidence="2">The sequence shown here is derived from an EMBL/GenBank/DDBJ whole genome shotgun (WGS) entry which is preliminary data.</text>
</comment>
<gene>
    <name evidence="2" type="ORF">AWM68_07885</name>
</gene>
<dbReference type="InterPro" id="IPR008308">
    <property type="entry name" value="YpbB-like"/>
</dbReference>
<evidence type="ECO:0000313" key="3">
    <source>
        <dbReference type="Proteomes" id="UP000076567"/>
    </source>
</evidence>
<dbReference type="Pfam" id="PF14493">
    <property type="entry name" value="HTH_40"/>
    <property type="match status" value="1"/>
</dbReference>
<dbReference type="AlphaFoldDB" id="A0A165NJC8"/>
<protein>
    <recommendedName>
        <fullName evidence="1">Helicase Helix-turn-helix domain-containing protein</fullName>
    </recommendedName>
</protein>
<dbReference type="PIRSF" id="PIRSF021350">
    <property type="entry name" value="UCP021350"/>
    <property type="match status" value="1"/>
</dbReference>
<dbReference type="InterPro" id="IPR029491">
    <property type="entry name" value="Helicase_HTH"/>
</dbReference>
<evidence type="ECO:0000313" key="2">
    <source>
        <dbReference type="EMBL" id="KZE66280.1"/>
    </source>
</evidence>
<reference evidence="3" key="1">
    <citation type="submission" date="2016-01" db="EMBL/GenBank/DDBJ databases">
        <title>Draft genome of Chromobacterium sp. F49.</title>
        <authorList>
            <person name="Hong K.W."/>
        </authorList>
    </citation>
    <scope>NUCLEOTIDE SEQUENCE [LARGE SCALE GENOMIC DNA]</scope>
    <source>
        <strain evidence="3">P7IIIA</strain>
    </source>
</reference>